<name>A0A3P9C9A4_9CICH</name>
<keyword evidence="3" id="KW-0812">Transmembrane</keyword>
<dbReference type="GO" id="GO:0007166">
    <property type="term" value="P:cell surface receptor signaling pathway"/>
    <property type="evidence" value="ECO:0007669"/>
    <property type="project" value="TreeGrafter"/>
</dbReference>
<dbReference type="GO" id="GO:0031295">
    <property type="term" value="P:T cell costimulation"/>
    <property type="evidence" value="ECO:0007669"/>
    <property type="project" value="TreeGrafter"/>
</dbReference>
<keyword evidence="5" id="KW-1133">Transmembrane helix</keyword>
<dbReference type="InterPro" id="IPR036179">
    <property type="entry name" value="Ig-like_dom_sf"/>
</dbReference>
<dbReference type="Ensembl" id="ENSMZET00005019283.1">
    <property type="protein sequence ID" value="ENSMZEP00005018682.1"/>
    <property type="gene ID" value="ENSMZEG00005014022.1"/>
</dbReference>
<dbReference type="Gene3D" id="2.60.40.10">
    <property type="entry name" value="Immunoglobulins"/>
    <property type="match status" value="2"/>
</dbReference>
<evidence type="ECO:0000256" key="1">
    <source>
        <dbReference type="ARBA" id="ARBA00004251"/>
    </source>
</evidence>
<evidence type="ECO:0000313" key="13">
    <source>
        <dbReference type="Proteomes" id="UP000265160"/>
    </source>
</evidence>
<keyword evidence="13" id="KW-1185">Reference proteome</keyword>
<evidence type="ECO:0000256" key="4">
    <source>
        <dbReference type="ARBA" id="ARBA00022729"/>
    </source>
</evidence>
<keyword evidence="9" id="KW-0325">Glycoprotein</keyword>
<dbReference type="InterPro" id="IPR051713">
    <property type="entry name" value="T-cell_Activation_Regulation"/>
</dbReference>
<dbReference type="GO" id="GO:0009897">
    <property type="term" value="C:external side of plasma membrane"/>
    <property type="evidence" value="ECO:0007669"/>
    <property type="project" value="TreeGrafter"/>
</dbReference>
<evidence type="ECO:0000256" key="8">
    <source>
        <dbReference type="ARBA" id="ARBA00023170"/>
    </source>
</evidence>
<feature type="domain" description="Ig-like" evidence="11">
    <location>
        <begin position="158"/>
        <end position="247"/>
    </location>
</feature>
<accession>A0A3P9C9A4</accession>
<evidence type="ECO:0000256" key="9">
    <source>
        <dbReference type="ARBA" id="ARBA00023180"/>
    </source>
</evidence>
<dbReference type="InterPro" id="IPR007110">
    <property type="entry name" value="Ig-like_dom"/>
</dbReference>
<evidence type="ECO:0000313" key="12">
    <source>
        <dbReference type="Ensembl" id="ENSMZEP00005018682.1"/>
    </source>
</evidence>
<reference evidence="12 13" key="1">
    <citation type="journal article" date="2014" name="Nature">
        <title>The genomic substrate for adaptive radiation in African cichlid fish.</title>
        <authorList>
            <person name="Brawand D."/>
            <person name="Wagner C.E."/>
            <person name="Li Y.I."/>
            <person name="Malinsky M."/>
            <person name="Keller I."/>
            <person name="Fan S."/>
            <person name="Simakov O."/>
            <person name="Ng A.Y."/>
            <person name="Lim Z.W."/>
            <person name="Bezault E."/>
            <person name="Turner-Maier J."/>
            <person name="Johnson J."/>
            <person name="Alcazar R."/>
            <person name="Noh H.J."/>
            <person name="Russell P."/>
            <person name="Aken B."/>
            <person name="Alfoldi J."/>
            <person name="Amemiya C."/>
            <person name="Azzouzi N."/>
            <person name="Baroiller J.F."/>
            <person name="Barloy-Hubler F."/>
            <person name="Berlin A."/>
            <person name="Bloomquist R."/>
            <person name="Carleton K.L."/>
            <person name="Conte M.A."/>
            <person name="D'Cotta H."/>
            <person name="Eshel O."/>
            <person name="Gaffney L."/>
            <person name="Galibert F."/>
            <person name="Gante H.F."/>
            <person name="Gnerre S."/>
            <person name="Greuter L."/>
            <person name="Guyon R."/>
            <person name="Haddad N.S."/>
            <person name="Haerty W."/>
            <person name="Harris R.M."/>
            <person name="Hofmann H.A."/>
            <person name="Hourlier T."/>
            <person name="Hulata G."/>
            <person name="Jaffe D.B."/>
            <person name="Lara M."/>
            <person name="Lee A.P."/>
            <person name="MacCallum I."/>
            <person name="Mwaiko S."/>
            <person name="Nikaido M."/>
            <person name="Nishihara H."/>
            <person name="Ozouf-Costaz C."/>
            <person name="Penman D.J."/>
            <person name="Przybylski D."/>
            <person name="Rakotomanga M."/>
            <person name="Renn S.C.P."/>
            <person name="Ribeiro F.J."/>
            <person name="Ron M."/>
            <person name="Salzburger W."/>
            <person name="Sanchez-Pulido L."/>
            <person name="Santos M.E."/>
            <person name="Searle S."/>
            <person name="Sharpe T."/>
            <person name="Swofford R."/>
            <person name="Tan F.J."/>
            <person name="Williams L."/>
            <person name="Young S."/>
            <person name="Yin S."/>
            <person name="Okada N."/>
            <person name="Kocher T.D."/>
            <person name="Miska E.A."/>
            <person name="Lander E.S."/>
            <person name="Venkatesh B."/>
            <person name="Fernald R.D."/>
            <person name="Meyer A."/>
            <person name="Ponting C.P."/>
            <person name="Streelman J.T."/>
            <person name="Lindblad-Toh K."/>
            <person name="Seehausen O."/>
            <person name="Di Palma F."/>
        </authorList>
    </citation>
    <scope>NUCLEOTIDE SEQUENCE</scope>
</reference>
<dbReference type="GO" id="GO:0006955">
    <property type="term" value="P:immune response"/>
    <property type="evidence" value="ECO:0007669"/>
    <property type="project" value="TreeGrafter"/>
</dbReference>
<dbReference type="PROSITE" id="PS50835">
    <property type="entry name" value="IG_LIKE"/>
    <property type="match status" value="1"/>
</dbReference>
<evidence type="ECO:0000256" key="2">
    <source>
        <dbReference type="ARBA" id="ARBA00022475"/>
    </source>
</evidence>
<evidence type="ECO:0000256" key="6">
    <source>
        <dbReference type="ARBA" id="ARBA00023136"/>
    </source>
</evidence>
<dbReference type="GO" id="GO:0042130">
    <property type="term" value="P:negative regulation of T cell proliferation"/>
    <property type="evidence" value="ECO:0007669"/>
    <property type="project" value="TreeGrafter"/>
</dbReference>
<comment type="subcellular location">
    <subcellularLocation>
        <location evidence="1">Cell membrane</location>
        <topology evidence="1">Single-pass type I membrane protein</topology>
    </subcellularLocation>
</comment>
<evidence type="ECO:0000259" key="11">
    <source>
        <dbReference type="PROSITE" id="PS50835"/>
    </source>
</evidence>
<dbReference type="InterPro" id="IPR003599">
    <property type="entry name" value="Ig_sub"/>
</dbReference>
<dbReference type="SMART" id="SM00409">
    <property type="entry name" value="IG"/>
    <property type="match status" value="2"/>
</dbReference>
<dbReference type="GO" id="GO:0042102">
    <property type="term" value="P:positive regulation of T cell proliferation"/>
    <property type="evidence" value="ECO:0007669"/>
    <property type="project" value="TreeGrafter"/>
</dbReference>
<dbReference type="PANTHER" id="PTHR25466:SF14">
    <property type="entry name" value="BUTYROPHILIN SUBFAMILY 2 MEMBER A2-LIKE-RELATED"/>
    <property type="match status" value="1"/>
</dbReference>
<dbReference type="PANTHER" id="PTHR25466">
    <property type="entry name" value="T-LYMPHOCYTE ACTIVATION ANTIGEN"/>
    <property type="match status" value="1"/>
</dbReference>
<protein>
    <recommendedName>
        <fullName evidence="11">Ig-like domain-containing protein</fullName>
    </recommendedName>
</protein>
<organism evidence="12 13">
    <name type="scientific">Maylandia zebra</name>
    <name type="common">zebra mbuna</name>
    <dbReference type="NCBI Taxonomy" id="106582"/>
    <lineage>
        <taxon>Eukaryota</taxon>
        <taxon>Metazoa</taxon>
        <taxon>Chordata</taxon>
        <taxon>Craniata</taxon>
        <taxon>Vertebrata</taxon>
        <taxon>Euteleostomi</taxon>
        <taxon>Actinopterygii</taxon>
        <taxon>Neopterygii</taxon>
        <taxon>Teleostei</taxon>
        <taxon>Neoteleostei</taxon>
        <taxon>Acanthomorphata</taxon>
        <taxon>Ovalentaria</taxon>
        <taxon>Cichlomorphae</taxon>
        <taxon>Cichliformes</taxon>
        <taxon>Cichlidae</taxon>
        <taxon>African cichlids</taxon>
        <taxon>Pseudocrenilabrinae</taxon>
        <taxon>Haplochromini</taxon>
        <taxon>Maylandia</taxon>
        <taxon>Maylandia zebra complex</taxon>
    </lineage>
</organism>
<reference evidence="12" key="3">
    <citation type="submission" date="2025-09" db="UniProtKB">
        <authorList>
            <consortium name="Ensembl"/>
        </authorList>
    </citation>
    <scope>IDENTIFICATION</scope>
</reference>
<proteinExistence type="predicted"/>
<keyword evidence="2" id="KW-1003">Cell membrane</keyword>
<dbReference type="GO" id="GO:0071222">
    <property type="term" value="P:cellular response to lipopolysaccharide"/>
    <property type="evidence" value="ECO:0007669"/>
    <property type="project" value="TreeGrafter"/>
</dbReference>
<evidence type="ECO:0000256" key="5">
    <source>
        <dbReference type="ARBA" id="ARBA00022989"/>
    </source>
</evidence>
<reference evidence="12" key="2">
    <citation type="submission" date="2025-08" db="UniProtKB">
        <authorList>
            <consortium name="Ensembl"/>
        </authorList>
    </citation>
    <scope>IDENTIFICATION</scope>
</reference>
<evidence type="ECO:0000256" key="10">
    <source>
        <dbReference type="ARBA" id="ARBA00023319"/>
    </source>
</evidence>
<dbReference type="Proteomes" id="UP000265160">
    <property type="component" value="LG23"/>
</dbReference>
<dbReference type="SUPFAM" id="SSF48726">
    <property type="entry name" value="Immunoglobulin"/>
    <property type="match status" value="2"/>
</dbReference>
<dbReference type="InterPro" id="IPR013783">
    <property type="entry name" value="Ig-like_fold"/>
</dbReference>
<keyword evidence="10" id="KW-0393">Immunoglobulin domain</keyword>
<dbReference type="AlphaFoldDB" id="A0A3P9C9A4"/>
<sequence>KVSCFCKKLCIFICMHAENVTEVRGELGTNVTLTCSNQTSEIHWYMEIYSQFRAGIGRSFSSAGSTYYSPGFETKFSILGNKLVIKNFRTEDCRLYFCGIKRGGSIHFANLTVLQQYLTDQHLEQLQHKVLIMIAVLILVLVCCSSQSVRTSFIRCEVVLPCIYSERLSESVNTFWRDKDDKVVLDINSREDKMDPKLTGHVFSFPDQYKTGNLSIIIKDLRADAAGQYECDIPKVSCQTKMTLKVTAFLQTNSDSSVLFNDPLSSFSFSVAAMLFPPCVYENKSTANAGFSHILS</sequence>
<evidence type="ECO:0000256" key="7">
    <source>
        <dbReference type="ARBA" id="ARBA00023157"/>
    </source>
</evidence>
<evidence type="ECO:0000256" key="3">
    <source>
        <dbReference type="ARBA" id="ARBA00022692"/>
    </source>
</evidence>
<dbReference type="GeneTree" id="ENSGT00970000193499"/>
<keyword evidence="8" id="KW-0675">Receptor</keyword>
<keyword evidence="7" id="KW-1015">Disulfide bond</keyword>
<keyword evidence="4" id="KW-0732">Signal</keyword>
<keyword evidence="6" id="KW-0472">Membrane</keyword>